<evidence type="ECO:0000313" key="1">
    <source>
        <dbReference type="EMBL" id="GMR54673.1"/>
    </source>
</evidence>
<feature type="non-terminal residue" evidence="1">
    <location>
        <position position="1"/>
    </location>
</feature>
<sequence>SDLSESMECAARAKKRMKRQVITIDDDEDEKPAVKKEAVESDSSPFVKELKEKLAKAEWKAQRAIKIAGGYLARVEFLEGLLDKKNEIVQDSNEKVQ</sequence>
<protein>
    <submittedName>
        <fullName evidence="1">Uncharacterized protein</fullName>
    </submittedName>
</protein>
<proteinExistence type="predicted"/>
<comment type="caution">
    <text evidence="1">The sequence shown here is derived from an EMBL/GenBank/DDBJ whole genome shotgun (WGS) entry which is preliminary data.</text>
</comment>
<gene>
    <name evidence="1" type="ORF">PMAYCL1PPCAC_24868</name>
</gene>
<dbReference type="EMBL" id="BTRK01000005">
    <property type="protein sequence ID" value="GMR54673.1"/>
    <property type="molecule type" value="Genomic_DNA"/>
</dbReference>
<dbReference type="AlphaFoldDB" id="A0AAN5I6Y2"/>
<accession>A0AAN5I6Y2</accession>
<keyword evidence="2" id="KW-1185">Reference proteome</keyword>
<name>A0AAN5I6Y2_9BILA</name>
<dbReference type="Proteomes" id="UP001328107">
    <property type="component" value="Unassembled WGS sequence"/>
</dbReference>
<reference evidence="2" key="1">
    <citation type="submission" date="2022-10" db="EMBL/GenBank/DDBJ databases">
        <title>Genome assembly of Pristionchus species.</title>
        <authorList>
            <person name="Yoshida K."/>
            <person name="Sommer R.J."/>
        </authorList>
    </citation>
    <scope>NUCLEOTIDE SEQUENCE [LARGE SCALE GENOMIC DNA]</scope>
    <source>
        <strain evidence="2">RS5460</strain>
    </source>
</reference>
<evidence type="ECO:0000313" key="2">
    <source>
        <dbReference type="Proteomes" id="UP001328107"/>
    </source>
</evidence>
<organism evidence="1 2">
    <name type="scientific">Pristionchus mayeri</name>
    <dbReference type="NCBI Taxonomy" id="1317129"/>
    <lineage>
        <taxon>Eukaryota</taxon>
        <taxon>Metazoa</taxon>
        <taxon>Ecdysozoa</taxon>
        <taxon>Nematoda</taxon>
        <taxon>Chromadorea</taxon>
        <taxon>Rhabditida</taxon>
        <taxon>Rhabditina</taxon>
        <taxon>Diplogasteromorpha</taxon>
        <taxon>Diplogasteroidea</taxon>
        <taxon>Neodiplogasteridae</taxon>
        <taxon>Pristionchus</taxon>
    </lineage>
</organism>
<feature type="non-terminal residue" evidence="1">
    <location>
        <position position="97"/>
    </location>
</feature>